<dbReference type="AlphaFoldDB" id="A0A3P8VRE2"/>
<evidence type="ECO:0000313" key="10">
    <source>
        <dbReference type="Proteomes" id="UP000265120"/>
    </source>
</evidence>
<dbReference type="Proteomes" id="UP000265120">
    <property type="component" value="Chromosome 18"/>
</dbReference>
<dbReference type="GO" id="GO:0008017">
    <property type="term" value="F:microtubule binding"/>
    <property type="evidence" value="ECO:0007669"/>
    <property type="project" value="TreeGrafter"/>
</dbReference>
<organism evidence="9 10">
    <name type="scientific">Cynoglossus semilaevis</name>
    <name type="common">Tongue sole</name>
    <dbReference type="NCBI Taxonomy" id="244447"/>
    <lineage>
        <taxon>Eukaryota</taxon>
        <taxon>Metazoa</taxon>
        <taxon>Chordata</taxon>
        <taxon>Craniata</taxon>
        <taxon>Vertebrata</taxon>
        <taxon>Euteleostomi</taxon>
        <taxon>Actinopterygii</taxon>
        <taxon>Neopterygii</taxon>
        <taxon>Teleostei</taxon>
        <taxon>Neoteleostei</taxon>
        <taxon>Acanthomorphata</taxon>
        <taxon>Carangaria</taxon>
        <taxon>Pleuronectiformes</taxon>
        <taxon>Pleuronectoidei</taxon>
        <taxon>Cynoglossidae</taxon>
        <taxon>Cynoglossinae</taxon>
        <taxon>Cynoglossus</taxon>
    </lineage>
</organism>
<dbReference type="InParanoid" id="A0A3P8VRE2"/>
<accession>A0A3P8VRE2</accession>
<evidence type="ECO:0000256" key="8">
    <source>
        <dbReference type="SAM" id="MobiDB-lite"/>
    </source>
</evidence>
<reference evidence="9 10" key="1">
    <citation type="journal article" date="2014" name="Nat. Genet.">
        <title>Whole-genome sequence of a flatfish provides insights into ZW sex chromosome evolution and adaptation to a benthic lifestyle.</title>
        <authorList>
            <person name="Chen S."/>
            <person name="Zhang G."/>
            <person name="Shao C."/>
            <person name="Huang Q."/>
            <person name="Liu G."/>
            <person name="Zhang P."/>
            <person name="Song W."/>
            <person name="An N."/>
            <person name="Chalopin D."/>
            <person name="Volff J.N."/>
            <person name="Hong Y."/>
            <person name="Li Q."/>
            <person name="Sha Z."/>
            <person name="Zhou H."/>
            <person name="Xie M."/>
            <person name="Yu Q."/>
            <person name="Liu Y."/>
            <person name="Xiang H."/>
            <person name="Wang N."/>
            <person name="Wu K."/>
            <person name="Yang C."/>
            <person name="Zhou Q."/>
            <person name="Liao X."/>
            <person name="Yang L."/>
            <person name="Hu Q."/>
            <person name="Zhang J."/>
            <person name="Meng L."/>
            <person name="Jin L."/>
            <person name="Tian Y."/>
            <person name="Lian J."/>
            <person name="Yang J."/>
            <person name="Miao G."/>
            <person name="Liu S."/>
            <person name="Liang Z."/>
            <person name="Yan F."/>
            <person name="Li Y."/>
            <person name="Sun B."/>
            <person name="Zhang H."/>
            <person name="Zhang J."/>
            <person name="Zhu Y."/>
            <person name="Du M."/>
            <person name="Zhao Y."/>
            <person name="Schartl M."/>
            <person name="Tang Q."/>
            <person name="Wang J."/>
        </authorList>
    </citation>
    <scope>NUCLEOTIDE SEQUENCE</scope>
</reference>
<evidence type="ECO:0000256" key="1">
    <source>
        <dbReference type="ARBA" id="ARBA00004138"/>
    </source>
</evidence>
<dbReference type="GeneTree" id="ENSGT00730000111240"/>
<feature type="coiled-coil region" evidence="7">
    <location>
        <begin position="31"/>
        <end position="164"/>
    </location>
</feature>
<feature type="compositionally biased region" description="Basic residues" evidence="8">
    <location>
        <begin position="1"/>
        <end position="10"/>
    </location>
</feature>
<keyword evidence="10" id="KW-1185">Reference proteome</keyword>
<feature type="coiled-coil region" evidence="7">
    <location>
        <begin position="245"/>
        <end position="346"/>
    </location>
</feature>
<keyword evidence="6" id="KW-0966">Cell projection</keyword>
<evidence type="ECO:0000256" key="5">
    <source>
        <dbReference type="ARBA" id="ARBA00023069"/>
    </source>
</evidence>
<dbReference type="PANTHER" id="PTHR31954:SF1">
    <property type="entry name" value="CILIA- AND FLAGELLA-ASSOCIATED PROTEIN 157"/>
    <property type="match status" value="1"/>
</dbReference>
<dbReference type="Ensembl" id="ENSCSET00000016044.1">
    <property type="protein sequence ID" value="ENSCSEP00000015846.1"/>
    <property type="gene ID" value="ENSCSEG00000010188.1"/>
</dbReference>
<proteinExistence type="inferred from homology"/>
<evidence type="ECO:0000256" key="3">
    <source>
        <dbReference type="ARBA" id="ARBA00014087"/>
    </source>
</evidence>
<reference evidence="9" key="2">
    <citation type="submission" date="2025-08" db="UniProtKB">
        <authorList>
            <consortium name="Ensembl"/>
        </authorList>
    </citation>
    <scope>IDENTIFICATION</scope>
</reference>
<keyword evidence="5" id="KW-0969">Cilium</keyword>
<name>A0A3P8VRE2_CYNSE</name>
<protein>
    <recommendedName>
        <fullName evidence="3">Cilia- and flagella-associated protein 157</fullName>
    </recommendedName>
</protein>
<feature type="region of interest" description="Disordered" evidence="8">
    <location>
        <begin position="1"/>
        <end position="22"/>
    </location>
</feature>
<keyword evidence="4 7" id="KW-0175">Coiled coil</keyword>
<evidence type="ECO:0000256" key="7">
    <source>
        <dbReference type="SAM" id="Coils"/>
    </source>
</evidence>
<dbReference type="STRING" id="244447.ENSCSEP00000015846"/>
<evidence type="ECO:0000256" key="2">
    <source>
        <dbReference type="ARBA" id="ARBA00010841"/>
    </source>
</evidence>
<dbReference type="OMA" id="NEAMSQE"/>
<comment type="subcellular location">
    <subcellularLocation>
        <location evidence="1">Cell projection</location>
        <location evidence="1">Cilium</location>
    </subcellularLocation>
</comment>
<reference evidence="9" key="3">
    <citation type="submission" date="2025-09" db="UniProtKB">
        <authorList>
            <consortium name="Ensembl"/>
        </authorList>
    </citation>
    <scope>IDENTIFICATION</scope>
</reference>
<dbReference type="GO" id="GO:0036064">
    <property type="term" value="C:ciliary basal body"/>
    <property type="evidence" value="ECO:0007669"/>
    <property type="project" value="TreeGrafter"/>
</dbReference>
<evidence type="ECO:0000256" key="6">
    <source>
        <dbReference type="ARBA" id="ARBA00023273"/>
    </source>
</evidence>
<dbReference type="PANTHER" id="PTHR31954">
    <property type="entry name" value="CILIA- AND FLAGELLA-ASSOCIATED PROTEIN 157"/>
    <property type="match status" value="1"/>
</dbReference>
<sequence>MPKGKGKKGGKGSAKPKTADDKDKALYVIEIGHLKEQLERCQLRCNDIESNNIALKSELSTLEKEKNDVADFLQKSIVKREQKVETVMQRMDNQHQEAENEKKARQKEFDQQKLELENQVEGIRVERDELRKRMASLEEFRIQREQLMASMDALEKELALEKKDHVDDIHKLEMDALLEGKKRDQKLENHLKYIDEKVKDMVNAKVSDLTKNTFQENAEVSAKFIQLTEEAKVLTKTNCALRDQNSQLNVDVESLEQMLAELSRKGGIRKKVVAQLGEKCQQLHGEVKVFKQEYQHLQAKHKDCLHIIRTEMGALKKERKALIEELSQKQDEIAQMKVALKKERKRWMTWWRILSWKMPTVSKPEGNTDWSKYFEEDDEDDGMQREEQPQNEFSFVFSGLKSLRSISRTSQKMHNEEEKVYKSLRSISRTRHVECPLAAASVKKNERVNFQRCGSSRYRYG</sequence>
<evidence type="ECO:0000256" key="4">
    <source>
        <dbReference type="ARBA" id="ARBA00023054"/>
    </source>
</evidence>
<evidence type="ECO:0000313" key="9">
    <source>
        <dbReference type="Ensembl" id="ENSCSEP00000015846.1"/>
    </source>
</evidence>
<dbReference type="InterPro" id="IPR038844">
    <property type="entry name" value="CFAP157"/>
</dbReference>
<dbReference type="FunCoup" id="A0A3P8VRE2">
    <property type="interactions" value="510"/>
</dbReference>
<comment type="similarity">
    <text evidence="2">Belongs to the CFAP157 family.</text>
</comment>